<feature type="transmembrane region" description="Helical" evidence="3">
    <location>
        <begin position="7"/>
        <end position="25"/>
    </location>
</feature>
<feature type="compositionally biased region" description="Gly residues" evidence="2">
    <location>
        <begin position="171"/>
        <end position="181"/>
    </location>
</feature>
<dbReference type="NCBIfam" id="TIGR03752">
    <property type="entry name" value="conj_TIGR03752"/>
    <property type="match status" value="1"/>
</dbReference>
<accession>A0AA50DPU0</accession>
<evidence type="ECO:0000256" key="3">
    <source>
        <dbReference type="SAM" id="Phobius"/>
    </source>
</evidence>
<evidence type="ECO:0000313" key="4">
    <source>
        <dbReference type="EMBL" id="WLS81182.1"/>
    </source>
</evidence>
<feature type="region of interest" description="Disordered" evidence="2">
    <location>
        <begin position="343"/>
        <end position="374"/>
    </location>
</feature>
<geneLocation type="plasmid" evidence="4 5">
    <name>unnamed1</name>
</geneLocation>
<protein>
    <submittedName>
        <fullName evidence="4">TIGR03752 family integrating conjugative element protein</fullName>
    </submittedName>
</protein>
<keyword evidence="3" id="KW-0472">Membrane</keyword>
<organism evidence="4 5">
    <name type="scientific">Erwinia pyri</name>
    <dbReference type="NCBI Taxonomy" id="3062598"/>
    <lineage>
        <taxon>Bacteria</taxon>
        <taxon>Pseudomonadati</taxon>
        <taxon>Pseudomonadota</taxon>
        <taxon>Gammaproteobacteria</taxon>
        <taxon>Enterobacterales</taxon>
        <taxon>Erwiniaceae</taxon>
        <taxon>Erwinia</taxon>
    </lineage>
</organism>
<name>A0AA50DPU0_9GAMM</name>
<dbReference type="AlphaFoldDB" id="A0AA50DPU0"/>
<keyword evidence="3" id="KW-0812">Transmembrane</keyword>
<keyword evidence="5" id="KW-1185">Reference proteome</keyword>
<feature type="region of interest" description="Disordered" evidence="2">
    <location>
        <begin position="230"/>
        <end position="255"/>
    </location>
</feature>
<reference evidence="4 5" key="1">
    <citation type="submission" date="2023-07" db="EMBL/GenBank/DDBJ databases">
        <title>Pathogenic bacteria of pear tree diseases.</title>
        <authorList>
            <person name="Zhang Z."/>
            <person name="He L."/>
            <person name="Huang R."/>
        </authorList>
    </citation>
    <scope>NUCLEOTIDE SEQUENCE [LARGE SCALE GENOMIC DNA]</scope>
    <source>
        <strain evidence="4 5">DE2</strain>
        <plasmid evidence="4 5">unnamed1</plasmid>
    </source>
</reference>
<dbReference type="RefSeq" id="WP_306213494.1">
    <property type="nucleotide sequence ID" value="NZ_CP132354.1"/>
</dbReference>
<keyword evidence="1" id="KW-0175">Coiled coil</keyword>
<keyword evidence="4" id="KW-0614">Plasmid</keyword>
<sequence>MKIKSNGLVKVLVPAILVGGGFIAVKSYNSKPQEPAAQAAHAQTDGALKNLSPQELKALGIEGDTPQDTLKTIVGSLHAVRQQQDSLNKQNTRLLDENEKLREHNTNVSGQVNEAVQGVEKSYHARENQMRQQQNVLTSKINELTNKLQNAGKGIADKAKGQDGDIPLGLGLDGMSGGGGNSPTSGSDGLMWVTPQDSPSTSSSQNNSASASSAGEAKFPTSFLSENALTKQKGSYEQQVKGSTSEKGGEEEAKPVYTLPENSTLIGSRAMTALLGRVPINGTVTDPYPFKVLIGKANLTANGIELPDVEGAIVSGTTSGDWTLSCVRGQVNSVTFVFTDGTVRTLPKPDRSGKGGNSGNQNGGKETGTSGGIGWISDENGIPCISGTRKSNASSYLPTIGLLGAAGAAGDAIGQNQQTSQTNAYGGVTSTLTGDAGQAVLGKAISGSSDEIIEWVKQRYGQTFDAIYVQPGAKLAVHITRELAIDYENKGRRVRYDFTMPGEDGRTGGLD</sequence>
<dbReference type="KEGG" id="epi:Q3V30_22270"/>
<evidence type="ECO:0000256" key="1">
    <source>
        <dbReference type="SAM" id="Coils"/>
    </source>
</evidence>
<keyword evidence="3" id="KW-1133">Transmembrane helix</keyword>
<evidence type="ECO:0000256" key="2">
    <source>
        <dbReference type="SAM" id="MobiDB-lite"/>
    </source>
</evidence>
<feature type="region of interest" description="Disordered" evidence="2">
    <location>
        <begin position="167"/>
        <end position="218"/>
    </location>
</feature>
<proteinExistence type="predicted"/>
<evidence type="ECO:0000313" key="5">
    <source>
        <dbReference type="Proteomes" id="UP001228139"/>
    </source>
</evidence>
<dbReference type="InterPro" id="IPR021207">
    <property type="entry name" value="Integr_conj_element_PFL4705"/>
</dbReference>
<feature type="compositionally biased region" description="Low complexity" evidence="2">
    <location>
        <begin position="182"/>
        <end position="213"/>
    </location>
</feature>
<dbReference type="EMBL" id="CP132354">
    <property type="protein sequence ID" value="WLS81182.1"/>
    <property type="molecule type" value="Genomic_DNA"/>
</dbReference>
<gene>
    <name evidence="4" type="ORF">Q3V30_22270</name>
</gene>
<feature type="compositionally biased region" description="Gly residues" evidence="2">
    <location>
        <begin position="354"/>
        <end position="374"/>
    </location>
</feature>
<dbReference type="Proteomes" id="UP001228139">
    <property type="component" value="Plasmid unnamed1"/>
</dbReference>
<feature type="compositionally biased region" description="Polar residues" evidence="2">
    <location>
        <begin position="230"/>
        <end position="240"/>
    </location>
</feature>
<feature type="coiled-coil region" evidence="1">
    <location>
        <begin position="77"/>
        <end position="147"/>
    </location>
</feature>